<keyword evidence="3 5" id="KW-1133">Transmembrane helix</keyword>
<comment type="caution">
    <text evidence="7">The sequence shown here is derived from an EMBL/GenBank/DDBJ whole genome shotgun (WGS) entry which is preliminary data.</text>
</comment>
<name>A0A4R6PSY3_NOCIG</name>
<dbReference type="Proteomes" id="UP000295087">
    <property type="component" value="Unassembled WGS sequence"/>
</dbReference>
<evidence type="ECO:0000256" key="2">
    <source>
        <dbReference type="ARBA" id="ARBA00022692"/>
    </source>
</evidence>
<evidence type="ECO:0000256" key="3">
    <source>
        <dbReference type="ARBA" id="ARBA00022989"/>
    </source>
</evidence>
<dbReference type="AlphaFoldDB" id="A0A4R6PSY3"/>
<evidence type="ECO:0000256" key="1">
    <source>
        <dbReference type="ARBA" id="ARBA00004141"/>
    </source>
</evidence>
<evidence type="ECO:0000259" key="6">
    <source>
        <dbReference type="Pfam" id="PF06271"/>
    </source>
</evidence>
<evidence type="ECO:0000256" key="4">
    <source>
        <dbReference type="ARBA" id="ARBA00023136"/>
    </source>
</evidence>
<organism evidence="7 8">
    <name type="scientific">Nocardia ignorata</name>
    <dbReference type="NCBI Taxonomy" id="145285"/>
    <lineage>
        <taxon>Bacteria</taxon>
        <taxon>Bacillati</taxon>
        <taxon>Actinomycetota</taxon>
        <taxon>Actinomycetes</taxon>
        <taxon>Mycobacteriales</taxon>
        <taxon>Nocardiaceae</taxon>
        <taxon>Nocardia</taxon>
    </lineage>
</organism>
<keyword evidence="2 5" id="KW-0812">Transmembrane</keyword>
<evidence type="ECO:0000313" key="8">
    <source>
        <dbReference type="Proteomes" id="UP000295087"/>
    </source>
</evidence>
<protein>
    <submittedName>
        <fullName evidence="7">RDD family protein</fullName>
    </submittedName>
</protein>
<dbReference type="Pfam" id="PF06271">
    <property type="entry name" value="RDD"/>
    <property type="match status" value="1"/>
</dbReference>
<accession>A0A4R6PSY3</accession>
<proteinExistence type="predicted"/>
<dbReference type="GO" id="GO:0016020">
    <property type="term" value="C:membrane"/>
    <property type="evidence" value="ECO:0007669"/>
    <property type="project" value="UniProtKB-SubCell"/>
</dbReference>
<feature type="domain" description="RDD" evidence="6">
    <location>
        <begin position="57"/>
        <end position="138"/>
    </location>
</feature>
<dbReference type="RefSeq" id="WP_067493099.1">
    <property type="nucleotide sequence ID" value="NZ_SNXK01000001.1"/>
</dbReference>
<gene>
    <name evidence="7" type="ORF">DFR75_1011060</name>
</gene>
<feature type="transmembrane region" description="Helical" evidence="5">
    <location>
        <begin position="84"/>
        <end position="102"/>
    </location>
</feature>
<keyword evidence="4 5" id="KW-0472">Membrane</keyword>
<evidence type="ECO:0000256" key="5">
    <source>
        <dbReference type="SAM" id="Phobius"/>
    </source>
</evidence>
<reference evidence="7 8" key="1">
    <citation type="submission" date="2019-03" db="EMBL/GenBank/DDBJ databases">
        <title>Genomic Encyclopedia of Type Strains, Phase IV (KMG-IV): sequencing the most valuable type-strain genomes for metagenomic binning, comparative biology and taxonomic classification.</title>
        <authorList>
            <person name="Goeker M."/>
        </authorList>
    </citation>
    <scope>NUCLEOTIDE SEQUENCE [LARGE SCALE GENOMIC DNA]</scope>
    <source>
        <strain evidence="7 8">DSM 44496</strain>
    </source>
</reference>
<comment type="subcellular location">
    <subcellularLocation>
        <location evidence="1">Membrane</location>
        <topology evidence="1">Multi-pass membrane protein</topology>
    </subcellularLocation>
</comment>
<evidence type="ECO:0000313" key="7">
    <source>
        <dbReference type="EMBL" id="TDP41955.1"/>
    </source>
</evidence>
<sequence>MSDSVDMRKETKLLSARYERDSDGRLVFVPAVPAKPDRDAEWPLLAKDSTGSTTRMWFAFPLDMSLHLAIGAATWFAVPGSISLLYGLLAWLTASFLHRTVIQRLTRATLGKAVFGLRMRYTDGTYPTLGRLIKEWFRGLGAALEMLAWFG</sequence>
<dbReference type="EMBL" id="SNXK01000001">
    <property type="protein sequence ID" value="TDP41955.1"/>
    <property type="molecule type" value="Genomic_DNA"/>
</dbReference>
<keyword evidence="8" id="KW-1185">Reference proteome</keyword>
<dbReference type="InterPro" id="IPR010432">
    <property type="entry name" value="RDD"/>
</dbReference>